<organism evidence="1 2">
    <name type="scientific">Caerostris extrusa</name>
    <name type="common">Bark spider</name>
    <name type="synonym">Caerostris bankana</name>
    <dbReference type="NCBI Taxonomy" id="172846"/>
    <lineage>
        <taxon>Eukaryota</taxon>
        <taxon>Metazoa</taxon>
        <taxon>Ecdysozoa</taxon>
        <taxon>Arthropoda</taxon>
        <taxon>Chelicerata</taxon>
        <taxon>Arachnida</taxon>
        <taxon>Araneae</taxon>
        <taxon>Araneomorphae</taxon>
        <taxon>Entelegynae</taxon>
        <taxon>Araneoidea</taxon>
        <taxon>Araneidae</taxon>
        <taxon>Caerostris</taxon>
    </lineage>
</organism>
<accession>A0AAV4U5R6</accession>
<sequence length="194" mass="22098">MVRIKALSVSLPRPTLEGSCPVAILEDYLKKDDVPVWNDSRVARFLSAERRVVNKYAPRLSASPKCSRRMVFMPQDVATAFYFEKDSCLLYDGGFLFRFPVTTFNYFTHLNLKVLIPSFGIAFLSRYHHPILHAAWRIPALTTNKLPTVAIFRFPFREILNGRGLQMVRIQSLISSLPRPTLEELSCSYPGGLS</sequence>
<comment type="caution">
    <text evidence="1">The sequence shown here is derived from an EMBL/GenBank/DDBJ whole genome shotgun (WGS) entry which is preliminary data.</text>
</comment>
<keyword evidence="2" id="KW-1185">Reference proteome</keyword>
<gene>
    <name evidence="1" type="ORF">CEXT_29691</name>
</gene>
<proteinExistence type="predicted"/>
<evidence type="ECO:0000313" key="1">
    <source>
        <dbReference type="EMBL" id="GIY53133.1"/>
    </source>
</evidence>
<dbReference type="AlphaFoldDB" id="A0AAV4U5R6"/>
<dbReference type="EMBL" id="BPLR01012326">
    <property type="protein sequence ID" value="GIY53133.1"/>
    <property type="molecule type" value="Genomic_DNA"/>
</dbReference>
<dbReference type="Proteomes" id="UP001054945">
    <property type="component" value="Unassembled WGS sequence"/>
</dbReference>
<protein>
    <submittedName>
        <fullName evidence="1">Uncharacterized protein</fullName>
    </submittedName>
</protein>
<evidence type="ECO:0000313" key="2">
    <source>
        <dbReference type="Proteomes" id="UP001054945"/>
    </source>
</evidence>
<reference evidence="1 2" key="1">
    <citation type="submission" date="2021-06" db="EMBL/GenBank/DDBJ databases">
        <title>Caerostris extrusa draft genome.</title>
        <authorList>
            <person name="Kono N."/>
            <person name="Arakawa K."/>
        </authorList>
    </citation>
    <scope>NUCLEOTIDE SEQUENCE [LARGE SCALE GENOMIC DNA]</scope>
</reference>
<name>A0AAV4U5R6_CAEEX</name>